<dbReference type="EMBL" id="JAVRHX010000008">
    <property type="protein sequence ID" value="MDT0596607.1"/>
    <property type="molecule type" value="Genomic_DNA"/>
</dbReference>
<dbReference type="EC" id="3.6.1.41" evidence="3"/>
<keyword evidence="11" id="KW-1185">Reference proteome</keyword>
<evidence type="ECO:0000256" key="7">
    <source>
        <dbReference type="ARBA" id="ARBA00033210"/>
    </source>
</evidence>
<dbReference type="RefSeq" id="WP_311370130.1">
    <property type="nucleotide sequence ID" value="NZ_JAVRHX010000008.1"/>
</dbReference>
<comment type="catalytic activity">
    <reaction evidence="8">
        <text>P(1),P(4)-bis(5'-adenosyl) tetraphosphate + H2O = 2 ADP + 2 H(+)</text>
        <dbReference type="Rhea" id="RHEA:24252"/>
        <dbReference type="ChEBI" id="CHEBI:15377"/>
        <dbReference type="ChEBI" id="CHEBI:15378"/>
        <dbReference type="ChEBI" id="CHEBI:58141"/>
        <dbReference type="ChEBI" id="CHEBI:456216"/>
        <dbReference type="EC" id="3.6.1.41"/>
    </reaction>
</comment>
<dbReference type="PANTHER" id="PTHR40942">
    <property type="match status" value="1"/>
</dbReference>
<accession>A0ABU2ZVD3</accession>
<dbReference type="Gene3D" id="3.60.21.10">
    <property type="match status" value="1"/>
</dbReference>
<evidence type="ECO:0000256" key="5">
    <source>
        <dbReference type="ARBA" id="ARBA00031248"/>
    </source>
</evidence>
<comment type="similarity">
    <text evidence="2">Belongs to the Ap4A hydrolase family.</text>
</comment>
<evidence type="ECO:0000313" key="11">
    <source>
        <dbReference type="Proteomes" id="UP001253545"/>
    </source>
</evidence>
<dbReference type="InterPro" id="IPR004843">
    <property type="entry name" value="Calcineurin-like_PHP"/>
</dbReference>
<feature type="domain" description="Calcineurin-like phosphoesterase" evidence="9">
    <location>
        <begin position="4"/>
        <end position="227"/>
    </location>
</feature>
<organism evidence="10 11">
    <name type="scientific">Glaciecola petra</name>
    <dbReference type="NCBI Taxonomy" id="3075602"/>
    <lineage>
        <taxon>Bacteria</taxon>
        <taxon>Pseudomonadati</taxon>
        <taxon>Pseudomonadota</taxon>
        <taxon>Gammaproteobacteria</taxon>
        <taxon>Alteromonadales</taxon>
        <taxon>Alteromonadaceae</taxon>
        <taxon>Glaciecola</taxon>
    </lineage>
</organism>
<dbReference type="InterPro" id="IPR004617">
    <property type="entry name" value="ApaH"/>
</dbReference>
<dbReference type="NCBIfam" id="NF001204">
    <property type="entry name" value="PRK00166.1"/>
    <property type="match status" value="1"/>
</dbReference>
<evidence type="ECO:0000259" key="9">
    <source>
        <dbReference type="Pfam" id="PF00149"/>
    </source>
</evidence>
<dbReference type="Pfam" id="PF00149">
    <property type="entry name" value="Metallophos"/>
    <property type="match status" value="1"/>
</dbReference>
<evidence type="ECO:0000256" key="8">
    <source>
        <dbReference type="ARBA" id="ARBA00049417"/>
    </source>
</evidence>
<dbReference type="NCBIfam" id="TIGR00668">
    <property type="entry name" value="apaH"/>
    <property type="match status" value="1"/>
</dbReference>
<comment type="caution">
    <text evidence="10">The sequence shown here is derived from an EMBL/GenBank/DDBJ whole genome shotgun (WGS) entry which is preliminary data.</text>
</comment>
<evidence type="ECO:0000256" key="2">
    <source>
        <dbReference type="ARBA" id="ARBA00005419"/>
    </source>
</evidence>
<dbReference type="InterPro" id="IPR006186">
    <property type="entry name" value="Ser/Thr-sp_prot-phosphatase"/>
</dbReference>
<dbReference type="SUPFAM" id="SSF56300">
    <property type="entry name" value="Metallo-dependent phosphatases"/>
    <property type="match status" value="1"/>
</dbReference>
<keyword evidence="4 10" id="KW-0378">Hydrolase</keyword>
<evidence type="ECO:0000256" key="4">
    <source>
        <dbReference type="ARBA" id="ARBA00022801"/>
    </source>
</evidence>
<name>A0ABU2ZVD3_9ALTE</name>
<sequence>MNNYVVGDIQGCYKGLRRLLKKAKFDAHKDKLWAVGDLVARGPHSLETLEYLHDLGPQFETVLGNHDLHLIAYAYGISKLKPQDRLEALTKHKKFPKYIDFLKSKPLAVLPTKNVLISHAGLYPGWSFNKAIKMSNKVQEALNQSEPTKFLSKMYGNSPHQWHSDLTEIQKLRFSVNVLTRMRYLQNDASLDFETKCHPQNAPKSLKPWFLMKNKYLEKKQTILFGHWASLLGQIPKKHPNPSNIVALDTGFVWGNTLSMYCIETKKIIHIQA</sequence>
<protein>
    <recommendedName>
        <fullName evidence="3">bis(5'-nucleosyl)-tetraphosphatase (symmetrical)</fullName>
        <ecNumber evidence="3">3.6.1.41</ecNumber>
    </recommendedName>
    <alternativeName>
        <fullName evidence="6">Ap4A hydrolase</fullName>
    </alternativeName>
    <alternativeName>
        <fullName evidence="5">Diadenosine 5',5'''-P1,P4-tetraphosphate pyrophosphohydrolase</fullName>
    </alternativeName>
    <alternativeName>
        <fullName evidence="7">Diadenosine tetraphosphatase</fullName>
    </alternativeName>
</protein>
<gene>
    <name evidence="10" type="ORF">RM552_17250</name>
</gene>
<reference evidence="10 11" key="1">
    <citation type="submission" date="2023-09" db="EMBL/GenBank/DDBJ databases">
        <authorList>
            <person name="Rey-Velasco X."/>
        </authorList>
    </citation>
    <scope>NUCLEOTIDE SEQUENCE [LARGE SCALE GENOMIC DNA]</scope>
    <source>
        <strain evidence="10 11">P117</strain>
    </source>
</reference>
<evidence type="ECO:0000256" key="6">
    <source>
        <dbReference type="ARBA" id="ARBA00032248"/>
    </source>
</evidence>
<proteinExistence type="inferred from homology"/>
<dbReference type="PANTHER" id="PTHR40942:SF4">
    <property type="entry name" value="CYTOCHROME C5"/>
    <property type="match status" value="1"/>
</dbReference>
<evidence type="ECO:0000256" key="1">
    <source>
        <dbReference type="ARBA" id="ARBA00003413"/>
    </source>
</evidence>
<dbReference type="PIRSF" id="PIRSF000903">
    <property type="entry name" value="B5n-ttraPtase_sm"/>
    <property type="match status" value="1"/>
</dbReference>
<evidence type="ECO:0000313" key="10">
    <source>
        <dbReference type="EMBL" id="MDT0596607.1"/>
    </source>
</evidence>
<dbReference type="GO" id="GO:0008803">
    <property type="term" value="F:bis(5'-nucleosyl)-tetraphosphatase (symmetrical) activity"/>
    <property type="evidence" value="ECO:0007669"/>
    <property type="project" value="UniProtKB-EC"/>
</dbReference>
<dbReference type="PRINTS" id="PR00114">
    <property type="entry name" value="STPHPHTASE"/>
</dbReference>
<dbReference type="Proteomes" id="UP001253545">
    <property type="component" value="Unassembled WGS sequence"/>
</dbReference>
<evidence type="ECO:0000256" key="3">
    <source>
        <dbReference type="ARBA" id="ARBA00012506"/>
    </source>
</evidence>
<dbReference type="InterPro" id="IPR029052">
    <property type="entry name" value="Metallo-depent_PP-like"/>
</dbReference>
<comment type="function">
    <text evidence="1">Hydrolyzes diadenosine 5',5'''-P1,P4-tetraphosphate to yield ADP.</text>
</comment>